<name>A0A2U8GHH5_9CHLO</name>
<protein>
    <submittedName>
        <fullName evidence="1">Uncharacterized protein</fullName>
    </submittedName>
</protein>
<dbReference type="RefSeq" id="YP_009491974.1">
    <property type="nucleotide sequence ID" value="NC_037919.1"/>
</dbReference>
<organism evidence="1">
    <name type="scientific">Pediastrum angulosum</name>
    <dbReference type="NCBI Taxonomy" id="271408"/>
    <lineage>
        <taxon>Eukaryota</taxon>
        <taxon>Viridiplantae</taxon>
        <taxon>Chlorophyta</taxon>
        <taxon>core chlorophytes</taxon>
        <taxon>Chlorophyceae</taxon>
        <taxon>CS clade</taxon>
        <taxon>Sphaeropleales</taxon>
        <taxon>Hydrodictyaceae</taxon>
        <taxon>Pediastrum</taxon>
    </lineage>
</organism>
<keyword evidence="1" id="KW-0934">Plastid</keyword>
<geneLocation type="chloroplast" evidence="1"/>
<dbReference type="RefSeq" id="YP_009492031.1">
    <property type="nucleotide sequence ID" value="NC_037919.1"/>
</dbReference>
<keyword evidence="1" id="KW-0150">Chloroplast</keyword>
<sequence length="159" mass="18776">MLLYRFGIAECDNLRSFRSALSRSDNLRLAGSFCFGIFDSKIRRLSLLRRSRRKTSEIPKKPKHLLRFGSVRLRNRTASSLPFAKGSNPKQTRLPLRHFRNLRFRTRCEFGIFDSKSATKASLESEIPKQPKRVWNRRFQNNRSKEKTKEVKDNLIIIY</sequence>
<dbReference type="AlphaFoldDB" id="A0A2U8GHH5"/>
<accession>A0A2U8GHH5</accession>
<dbReference type="GeneID" id="36951574"/>
<proteinExistence type="predicted"/>
<evidence type="ECO:0000313" key="1">
    <source>
        <dbReference type="EMBL" id="AWI68147.1"/>
    </source>
</evidence>
<dbReference type="GeneID" id="36951551"/>
<dbReference type="EMBL" id="MF276977">
    <property type="protein sequence ID" value="AWI68149.1"/>
    <property type="molecule type" value="Genomic_DNA"/>
</dbReference>
<reference evidence="1" key="1">
    <citation type="journal article" date="2018" name="Am. J. Bot.">
        <title>Organellar phylogenomics inform systematics in the green algal family Hydrodictyaceae (Chlorophyceae) and provide clues to the complex evolutionary history of plastid genomes in the green algal tree of life.</title>
        <authorList>
            <person name="McManus H.A."/>
            <person name="Fucikova K."/>
            <person name="Lewis P.O."/>
            <person name="Lewis L.A."/>
            <person name="Karol K.G."/>
        </authorList>
    </citation>
    <scope>NUCLEOTIDE SEQUENCE</scope>
</reference>
<dbReference type="EMBL" id="MF276977">
    <property type="protein sequence ID" value="AWI68147.1"/>
    <property type="molecule type" value="Genomic_DNA"/>
</dbReference>